<dbReference type="Gene3D" id="3.40.50.2300">
    <property type="match status" value="1"/>
</dbReference>
<accession>A0ABY4X486</accession>
<organism evidence="4 5">
    <name type="scientific">Sphingomonas morindae</name>
    <dbReference type="NCBI Taxonomy" id="1541170"/>
    <lineage>
        <taxon>Bacteria</taxon>
        <taxon>Pseudomonadati</taxon>
        <taxon>Pseudomonadota</taxon>
        <taxon>Alphaproteobacteria</taxon>
        <taxon>Sphingomonadales</taxon>
        <taxon>Sphingomonadaceae</taxon>
        <taxon>Sphingomonas</taxon>
    </lineage>
</organism>
<proteinExistence type="predicted"/>
<name>A0ABY4X486_9SPHN</name>
<dbReference type="InterPro" id="IPR050595">
    <property type="entry name" value="Bact_response_regulator"/>
</dbReference>
<dbReference type="PANTHER" id="PTHR44591">
    <property type="entry name" value="STRESS RESPONSE REGULATOR PROTEIN 1"/>
    <property type="match status" value="1"/>
</dbReference>
<keyword evidence="5" id="KW-1185">Reference proteome</keyword>
<dbReference type="InterPro" id="IPR001789">
    <property type="entry name" value="Sig_transdc_resp-reg_receiver"/>
</dbReference>
<evidence type="ECO:0000259" key="3">
    <source>
        <dbReference type="PROSITE" id="PS50110"/>
    </source>
</evidence>
<reference evidence="4" key="1">
    <citation type="journal article" date="2022" name="Toxins">
        <title>Genomic Analysis of Sphingopyxis sp. USTB-05 for Biodegrading Cyanobacterial Hepatotoxins.</title>
        <authorList>
            <person name="Liu C."/>
            <person name="Xu Q."/>
            <person name="Zhao Z."/>
            <person name="Zhang H."/>
            <person name="Liu X."/>
            <person name="Yin C."/>
            <person name="Liu Y."/>
            <person name="Yan H."/>
        </authorList>
    </citation>
    <scope>NUCLEOTIDE SEQUENCE</scope>
    <source>
        <strain evidence="4">NBD5</strain>
    </source>
</reference>
<dbReference type="Pfam" id="PF00072">
    <property type="entry name" value="Response_reg"/>
    <property type="match status" value="1"/>
</dbReference>
<dbReference type="RefSeq" id="WP_252165508.1">
    <property type="nucleotide sequence ID" value="NZ_CP084930.1"/>
</dbReference>
<evidence type="ECO:0000313" key="5">
    <source>
        <dbReference type="Proteomes" id="UP001056937"/>
    </source>
</evidence>
<evidence type="ECO:0000256" key="1">
    <source>
        <dbReference type="ARBA" id="ARBA00022553"/>
    </source>
</evidence>
<dbReference type="EMBL" id="CP084930">
    <property type="protein sequence ID" value="USI71695.1"/>
    <property type="molecule type" value="Genomic_DNA"/>
</dbReference>
<dbReference type="PROSITE" id="PS50110">
    <property type="entry name" value="RESPONSE_REGULATORY"/>
    <property type="match status" value="1"/>
</dbReference>
<gene>
    <name evidence="4" type="ORF">LHA26_10185</name>
</gene>
<dbReference type="SMART" id="SM00448">
    <property type="entry name" value="REC"/>
    <property type="match status" value="1"/>
</dbReference>
<protein>
    <submittedName>
        <fullName evidence="4">Response regulator</fullName>
    </submittedName>
</protein>
<dbReference type="InterPro" id="IPR011006">
    <property type="entry name" value="CheY-like_superfamily"/>
</dbReference>
<evidence type="ECO:0000256" key="2">
    <source>
        <dbReference type="PROSITE-ProRule" id="PRU00169"/>
    </source>
</evidence>
<evidence type="ECO:0000313" key="4">
    <source>
        <dbReference type="EMBL" id="USI71695.1"/>
    </source>
</evidence>
<feature type="domain" description="Response regulatory" evidence="3">
    <location>
        <begin position="5"/>
        <end position="125"/>
    </location>
</feature>
<keyword evidence="1 2" id="KW-0597">Phosphoprotein</keyword>
<dbReference type="Proteomes" id="UP001056937">
    <property type="component" value="Chromosome 1"/>
</dbReference>
<sequence length="132" mass="14047">MSRVALLYVDDDDDIRAIAELALGLDPTLDVRTAPGGAAALALLDGGAGWRPDVALLDVMMPEMGGVELARHLRTRPGLGRLPIIFMTARARAGDISEYTAIGQSAMIAKPFDPMTLAATVRERLRGIHARG</sequence>
<dbReference type="PANTHER" id="PTHR44591:SF3">
    <property type="entry name" value="RESPONSE REGULATORY DOMAIN-CONTAINING PROTEIN"/>
    <property type="match status" value="1"/>
</dbReference>
<dbReference type="SUPFAM" id="SSF52172">
    <property type="entry name" value="CheY-like"/>
    <property type="match status" value="1"/>
</dbReference>
<feature type="modified residue" description="4-aspartylphosphate" evidence="2">
    <location>
        <position position="58"/>
    </location>
</feature>